<evidence type="ECO:0000313" key="2">
    <source>
        <dbReference type="EMBL" id="KNZ52423.1"/>
    </source>
</evidence>
<organism evidence="2 3">
    <name type="scientific">Puccinia sorghi</name>
    <dbReference type="NCBI Taxonomy" id="27349"/>
    <lineage>
        <taxon>Eukaryota</taxon>
        <taxon>Fungi</taxon>
        <taxon>Dikarya</taxon>
        <taxon>Basidiomycota</taxon>
        <taxon>Pucciniomycotina</taxon>
        <taxon>Pucciniomycetes</taxon>
        <taxon>Pucciniales</taxon>
        <taxon>Pucciniaceae</taxon>
        <taxon>Puccinia</taxon>
    </lineage>
</organism>
<feature type="transmembrane region" description="Helical" evidence="1">
    <location>
        <begin position="53"/>
        <end position="75"/>
    </location>
</feature>
<feature type="transmembrane region" description="Helical" evidence="1">
    <location>
        <begin position="293"/>
        <end position="316"/>
    </location>
</feature>
<keyword evidence="1" id="KW-0472">Membrane</keyword>
<dbReference type="Proteomes" id="UP000037035">
    <property type="component" value="Unassembled WGS sequence"/>
</dbReference>
<reference evidence="2 3" key="1">
    <citation type="submission" date="2015-08" db="EMBL/GenBank/DDBJ databases">
        <title>Next Generation Sequencing and Analysis of the Genome of Puccinia sorghi L Schw, the Causal Agent of Maize Common Rust.</title>
        <authorList>
            <person name="Rochi L."/>
            <person name="Burguener G."/>
            <person name="Darino M."/>
            <person name="Turjanski A."/>
            <person name="Kreff E."/>
            <person name="Dieguez M.J."/>
            <person name="Sacco F."/>
        </authorList>
    </citation>
    <scope>NUCLEOTIDE SEQUENCE [LARGE SCALE GENOMIC DNA]</scope>
    <source>
        <strain evidence="2 3">RO10H11247</strain>
    </source>
</reference>
<keyword evidence="1" id="KW-1133">Transmembrane helix</keyword>
<dbReference type="EMBL" id="LAVV01008590">
    <property type="protein sequence ID" value="KNZ52423.1"/>
    <property type="molecule type" value="Genomic_DNA"/>
</dbReference>
<sequence>MEEITLNRSRATVYSFILPRIPVFLRSYLLVLFLSICYPSAFLVQVISFPSSLFISFILSYFILIILSILSYLYYPTHNKTTLMQTNKHVLVIRRGVLLHHVFNPQLLTEHYHDQPPHHLPTKYIQSELRGHVIKKNKKIKGTWWCVLDDCHDHSGCAVRVVPCVGFQTARCFASFSIHEGPESHAFAPISVQRLTQALSQICLNISCIHCTIKRSNHVEYPYIVFGCIQNMCTSFITRSVTINQISYHHINCDILSTKSLIASLERLILLKICKPSGFLGLFPRVKKSFRSCYSIIFIAFFSFFATGTSTLKIVYPNSLAYAFGSLLQLLKEVQACRTCHPRNCDHIGTSQYSIMTVSEVEKSLPVFTETITLYQLIITLTMLEPTKKI</sequence>
<dbReference type="VEuPathDB" id="FungiDB:VP01_357g2"/>
<feature type="transmembrane region" description="Helical" evidence="1">
    <location>
        <begin position="28"/>
        <end position="47"/>
    </location>
</feature>
<comment type="caution">
    <text evidence="2">The sequence shown here is derived from an EMBL/GenBank/DDBJ whole genome shotgun (WGS) entry which is preliminary data.</text>
</comment>
<evidence type="ECO:0000313" key="3">
    <source>
        <dbReference type="Proteomes" id="UP000037035"/>
    </source>
</evidence>
<protein>
    <submittedName>
        <fullName evidence="2">Uncharacterized protein</fullName>
    </submittedName>
</protein>
<name>A0A0L6UV76_9BASI</name>
<gene>
    <name evidence="2" type="ORF">VP01_357g2</name>
</gene>
<evidence type="ECO:0000256" key="1">
    <source>
        <dbReference type="SAM" id="Phobius"/>
    </source>
</evidence>
<accession>A0A0L6UV76</accession>
<proteinExistence type="predicted"/>
<keyword evidence="3" id="KW-1185">Reference proteome</keyword>
<dbReference type="AlphaFoldDB" id="A0A0L6UV76"/>
<keyword evidence="1" id="KW-0812">Transmembrane</keyword>